<keyword evidence="1" id="KW-0805">Transcription regulation</keyword>
<keyword evidence="5" id="KW-1185">Reference proteome</keyword>
<dbReference type="PANTHER" id="PTHR22597:SF24">
    <property type="entry name" value="POLYCOMB GROUP PROTEIN FERTILIZATION-INDEPENDENT SEED 2"/>
    <property type="match status" value="1"/>
</dbReference>
<protein>
    <submittedName>
        <fullName evidence="4">Uncharacterized protein</fullName>
    </submittedName>
</protein>
<evidence type="ECO:0000256" key="3">
    <source>
        <dbReference type="SAM" id="MobiDB-lite"/>
    </source>
</evidence>
<reference evidence="4 5" key="1">
    <citation type="journal article" date="2015" name="Genome Biol. Evol.">
        <title>Comparative Genomics of a Bacterivorous Green Alga Reveals Evolutionary Causalities and Consequences of Phago-Mixotrophic Mode of Nutrition.</title>
        <authorList>
            <person name="Burns J.A."/>
            <person name="Paasch A."/>
            <person name="Narechania A."/>
            <person name="Kim E."/>
        </authorList>
    </citation>
    <scope>NUCLEOTIDE SEQUENCE [LARGE SCALE GENOMIC DNA]</scope>
    <source>
        <strain evidence="4 5">PLY_AMNH</strain>
    </source>
</reference>
<organism evidence="4 5">
    <name type="scientific">Cymbomonas tetramitiformis</name>
    <dbReference type="NCBI Taxonomy" id="36881"/>
    <lineage>
        <taxon>Eukaryota</taxon>
        <taxon>Viridiplantae</taxon>
        <taxon>Chlorophyta</taxon>
        <taxon>Pyramimonadophyceae</taxon>
        <taxon>Pyramimonadales</taxon>
        <taxon>Pyramimonadaceae</taxon>
        <taxon>Cymbomonas</taxon>
    </lineage>
</organism>
<evidence type="ECO:0000256" key="1">
    <source>
        <dbReference type="ARBA" id="ARBA00023015"/>
    </source>
</evidence>
<sequence length="319" mass="34705">MGNEISSAAGADHTAIDGEPKELTEDEEAEESFKVYFRPVEFYDKIQQRQLHNPTFLRRTLSYEIDASRKRKSGDGKLQRKGSSTLKVELRVAGHLEAETSGKAPGVSDSQKSVIVALCDTTTVAGKAVSYNPYAARLVHLGSSPVALKFRTSAGKPPEQLTLLFLHNGAHPNLTVLHKRCGTNLAGCIKGKMFGLVTTGAQLLFGSIPVSKAEQGGIFTKDPVELRPGGFQCTTSREAKRGAQGCREVVLQAQEGLAGAPATVPEPGLRIKVHRAEIGRQPGKKGKAEDQAGNGGRVFFHYLFHRSTRWETEETEHFR</sequence>
<feature type="compositionally biased region" description="Basic and acidic residues" evidence="3">
    <location>
        <begin position="14"/>
        <end position="23"/>
    </location>
</feature>
<dbReference type="GO" id="GO:0031490">
    <property type="term" value="F:chromatin DNA binding"/>
    <property type="evidence" value="ECO:0007669"/>
    <property type="project" value="TreeGrafter"/>
</dbReference>
<dbReference type="AlphaFoldDB" id="A0AAE0F1V3"/>
<feature type="region of interest" description="Disordered" evidence="3">
    <location>
        <begin position="1"/>
        <end position="30"/>
    </location>
</feature>
<evidence type="ECO:0000313" key="5">
    <source>
        <dbReference type="Proteomes" id="UP001190700"/>
    </source>
</evidence>
<name>A0AAE0F1V3_9CHLO</name>
<gene>
    <name evidence="4" type="ORF">CYMTET_42243</name>
</gene>
<comment type="caution">
    <text evidence="4">The sequence shown here is derived from an EMBL/GenBank/DDBJ whole genome shotgun (WGS) entry which is preliminary data.</text>
</comment>
<dbReference type="GO" id="GO:0005634">
    <property type="term" value="C:nucleus"/>
    <property type="evidence" value="ECO:0007669"/>
    <property type="project" value="TreeGrafter"/>
</dbReference>
<keyword evidence="2" id="KW-0804">Transcription</keyword>
<dbReference type="PANTHER" id="PTHR22597">
    <property type="entry name" value="POLYCOMB GROUP PROTEIN"/>
    <property type="match status" value="1"/>
</dbReference>
<dbReference type="Proteomes" id="UP001190700">
    <property type="component" value="Unassembled WGS sequence"/>
</dbReference>
<accession>A0AAE0F1V3</accession>
<dbReference type="EMBL" id="LGRX02028245">
    <property type="protein sequence ID" value="KAK3248287.1"/>
    <property type="molecule type" value="Genomic_DNA"/>
</dbReference>
<evidence type="ECO:0000313" key="4">
    <source>
        <dbReference type="EMBL" id="KAK3248287.1"/>
    </source>
</evidence>
<proteinExistence type="predicted"/>
<evidence type="ECO:0000256" key="2">
    <source>
        <dbReference type="ARBA" id="ARBA00023163"/>
    </source>
</evidence>